<sequence>MLPRPRRPARRLVTTAVAVALTVATVTACASDPAATSAPATGVVSTDFGGTDIAWVQLMIPMDQQLLPVLDLVSQRSADPALTRLAGELRTRYTTEIQELKALRAKAGLDDSNPHAGHRMPGLVDADTLAAIGATGGAAEFDRKVTACLREHLDQLANLARSELANGTSASVKVLARQVAESRSAGLATLPAAAPTTSAAAGG</sequence>
<organism evidence="3 4">
    <name type="scientific">Dactylosporangium siamense</name>
    <dbReference type="NCBI Taxonomy" id="685454"/>
    <lineage>
        <taxon>Bacteria</taxon>
        <taxon>Bacillati</taxon>
        <taxon>Actinomycetota</taxon>
        <taxon>Actinomycetes</taxon>
        <taxon>Micromonosporales</taxon>
        <taxon>Micromonosporaceae</taxon>
        <taxon>Dactylosporangium</taxon>
    </lineage>
</organism>
<dbReference type="InterPro" id="IPR005183">
    <property type="entry name" value="DUF305_CopM-like"/>
</dbReference>
<evidence type="ECO:0000256" key="1">
    <source>
        <dbReference type="SAM" id="SignalP"/>
    </source>
</evidence>
<dbReference type="InterPro" id="IPR012347">
    <property type="entry name" value="Ferritin-like"/>
</dbReference>
<dbReference type="Gene3D" id="1.20.1260.10">
    <property type="match status" value="1"/>
</dbReference>
<dbReference type="Pfam" id="PF03713">
    <property type="entry name" value="DUF305"/>
    <property type="match status" value="1"/>
</dbReference>
<proteinExistence type="predicted"/>
<dbReference type="Proteomes" id="UP000660611">
    <property type="component" value="Unassembled WGS sequence"/>
</dbReference>
<dbReference type="EMBL" id="BONQ01000003">
    <property type="protein sequence ID" value="GIG42054.1"/>
    <property type="molecule type" value="Genomic_DNA"/>
</dbReference>
<dbReference type="PROSITE" id="PS51257">
    <property type="entry name" value="PROKAR_LIPOPROTEIN"/>
    <property type="match status" value="1"/>
</dbReference>
<protein>
    <submittedName>
        <fullName evidence="3">DUF305 domain-containing protein</fullName>
    </submittedName>
</protein>
<evidence type="ECO:0000313" key="3">
    <source>
        <dbReference type="EMBL" id="GIG42054.1"/>
    </source>
</evidence>
<evidence type="ECO:0000313" key="4">
    <source>
        <dbReference type="Proteomes" id="UP000660611"/>
    </source>
</evidence>
<name>A0A919U4F2_9ACTN</name>
<comment type="caution">
    <text evidence="3">The sequence shown here is derived from an EMBL/GenBank/DDBJ whole genome shotgun (WGS) entry which is preliminary data.</text>
</comment>
<feature type="signal peptide" evidence="1">
    <location>
        <begin position="1"/>
        <end position="30"/>
    </location>
</feature>
<feature type="domain" description="DUF305" evidence="2">
    <location>
        <begin position="52"/>
        <end position="190"/>
    </location>
</feature>
<accession>A0A919U4F2</accession>
<keyword evidence="4" id="KW-1185">Reference proteome</keyword>
<dbReference type="RefSeq" id="WP_203843945.1">
    <property type="nucleotide sequence ID" value="NZ_BAAAVW010000003.1"/>
</dbReference>
<evidence type="ECO:0000259" key="2">
    <source>
        <dbReference type="Pfam" id="PF03713"/>
    </source>
</evidence>
<keyword evidence="1" id="KW-0732">Signal</keyword>
<gene>
    <name evidence="3" type="ORF">Dsi01nite_000950</name>
</gene>
<feature type="chain" id="PRO_5036758868" evidence="1">
    <location>
        <begin position="31"/>
        <end position="203"/>
    </location>
</feature>
<reference evidence="3" key="1">
    <citation type="submission" date="2021-01" db="EMBL/GenBank/DDBJ databases">
        <title>Whole genome shotgun sequence of Dactylosporangium siamense NBRC 106093.</title>
        <authorList>
            <person name="Komaki H."/>
            <person name="Tamura T."/>
        </authorList>
    </citation>
    <scope>NUCLEOTIDE SEQUENCE</scope>
    <source>
        <strain evidence="3">NBRC 106093</strain>
    </source>
</reference>
<dbReference type="AlphaFoldDB" id="A0A919U4F2"/>